<comment type="caution">
    <text evidence="2">The sequence shown here is derived from an EMBL/GenBank/DDBJ whole genome shotgun (WGS) entry which is preliminary data.</text>
</comment>
<feature type="signal peptide" evidence="1">
    <location>
        <begin position="1"/>
        <end position="21"/>
    </location>
</feature>
<dbReference type="AlphaFoldDB" id="A0A2I0L576"/>
<accession>A0A2I0L576</accession>
<keyword evidence="1" id="KW-0732">Signal</keyword>
<keyword evidence="3" id="KW-1185">Reference proteome</keyword>
<evidence type="ECO:0000256" key="1">
    <source>
        <dbReference type="SAM" id="SignalP"/>
    </source>
</evidence>
<feature type="chain" id="PRO_5014122346" evidence="1">
    <location>
        <begin position="22"/>
        <end position="299"/>
    </location>
</feature>
<sequence>MHGHIALLIVGCTGACPTGFARCTGTYPLCCLGGHVLTCGKFAGNRGLVLRDSNSGEKRLHTLLVKGSESVVVLAACSTCDPDITSKSCKKYYYKIGAVQVGPVLGGLDSRPPGTPASHAWAYRDFSDDALVVPNYLDSVLSCPLCFKKLAKANGSKDSIPECIVFYLRRGVVSAAPLFVKEISGRGCPGACCGRGLVLTQMIGSVPTSLAGVTHYGDLGANFNQGDPSCSSLGNAHRRWMMFEVVSVRVLNANAPVFIGDVTRGGRLVQSSPLDRLMSSMSTEMVALMTYGLLSCFYL</sequence>
<proteinExistence type="predicted"/>
<evidence type="ECO:0000313" key="2">
    <source>
        <dbReference type="EMBL" id="PKI75871.1"/>
    </source>
</evidence>
<dbReference type="EMBL" id="PGOL01000148">
    <property type="protein sequence ID" value="PKI75871.1"/>
    <property type="molecule type" value="Genomic_DNA"/>
</dbReference>
<protein>
    <submittedName>
        <fullName evidence="2">Uncharacterized protein</fullName>
    </submittedName>
</protein>
<dbReference type="Proteomes" id="UP000233551">
    <property type="component" value="Unassembled WGS sequence"/>
</dbReference>
<gene>
    <name evidence="2" type="ORF">CRG98_003786</name>
</gene>
<organism evidence="2 3">
    <name type="scientific">Punica granatum</name>
    <name type="common">Pomegranate</name>
    <dbReference type="NCBI Taxonomy" id="22663"/>
    <lineage>
        <taxon>Eukaryota</taxon>
        <taxon>Viridiplantae</taxon>
        <taxon>Streptophyta</taxon>
        <taxon>Embryophyta</taxon>
        <taxon>Tracheophyta</taxon>
        <taxon>Spermatophyta</taxon>
        <taxon>Magnoliopsida</taxon>
        <taxon>eudicotyledons</taxon>
        <taxon>Gunneridae</taxon>
        <taxon>Pentapetalae</taxon>
        <taxon>rosids</taxon>
        <taxon>malvids</taxon>
        <taxon>Myrtales</taxon>
        <taxon>Lythraceae</taxon>
        <taxon>Punica</taxon>
    </lineage>
</organism>
<reference evidence="2 3" key="1">
    <citation type="submission" date="2017-11" db="EMBL/GenBank/DDBJ databases">
        <title>De-novo sequencing of pomegranate (Punica granatum L.) genome.</title>
        <authorList>
            <person name="Akparov Z."/>
            <person name="Amiraslanov A."/>
            <person name="Hajiyeva S."/>
            <person name="Abbasov M."/>
            <person name="Kaur K."/>
            <person name="Hamwieh A."/>
            <person name="Solovyev V."/>
            <person name="Salamov A."/>
            <person name="Braich B."/>
            <person name="Kosarev P."/>
            <person name="Mahmoud A."/>
            <person name="Hajiyev E."/>
            <person name="Babayeva S."/>
            <person name="Izzatullayeva V."/>
            <person name="Mammadov A."/>
            <person name="Mammadov A."/>
            <person name="Sharifova S."/>
            <person name="Ojaghi J."/>
            <person name="Eynullazada K."/>
            <person name="Bayramov B."/>
            <person name="Abdulazimova A."/>
            <person name="Shahmuradov I."/>
        </authorList>
    </citation>
    <scope>NUCLEOTIDE SEQUENCE [LARGE SCALE GENOMIC DNA]</scope>
    <source>
        <strain evidence="3">cv. AG2017</strain>
        <tissue evidence="2">Leaf</tissue>
    </source>
</reference>
<name>A0A2I0L576_PUNGR</name>
<evidence type="ECO:0000313" key="3">
    <source>
        <dbReference type="Proteomes" id="UP000233551"/>
    </source>
</evidence>